<evidence type="ECO:0000313" key="13">
    <source>
        <dbReference type="Proteomes" id="UP000027138"/>
    </source>
</evidence>
<feature type="transmembrane region" description="Helical" evidence="10">
    <location>
        <begin position="176"/>
        <end position="195"/>
    </location>
</feature>
<dbReference type="Gene3D" id="2.60.120.10">
    <property type="entry name" value="Jelly Rolls"/>
    <property type="match status" value="1"/>
</dbReference>
<keyword evidence="3" id="KW-0813">Transport</keyword>
<evidence type="ECO:0000256" key="4">
    <source>
        <dbReference type="ARBA" id="ARBA00022692"/>
    </source>
</evidence>
<proteinExistence type="inferred from homology"/>
<feature type="domain" description="Cyclic nucleotide-binding" evidence="11">
    <location>
        <begin position="571"/>
        <end position="639"/>
    </location>
</feature>
<organism evidence="12 13">
    <name type="scientific">Jatropha curcas</name>
    <name type="common">Barbados nut</name>
    <dbReference type="NCBI Taxonomy" id="180498"/>
    <lineage>
        <taxon>Eukaryota</taxon>
        <taxon>Viridiplantae</taxon>
        <taxon>Streptophyta</taxon>
        <taxon>Embryophyta</taxon>
        <taxon>Tracheophyta</taxon>
        <taxon>Spermatophyta</taxon>
        <taxon>Magnoliopsida</taxon>
        <taxon>eudicotyledons</taxon>
        <taxon>Gunneridae</taxon>
        <taxon>Pentapetalae</taxon>
        <taxon>rosids</taxon>
        <taxon>fabids</taxon>
        <taxon>Malpighiales</taxon>
        <taxon>Euphorbiaceae</taxon>
        <taxon>Crotonoideae</taxon>
        <taxon>Jatropheae</taxon>
        <taxon>Jatropha</taxon>
    </lineage>
</organism>
<protein>
    <recommendedName>
        <fullName evidence="11">Cyclic nucleotide-binding domain-containing protein</fullName>
    </recommendedName>
</protein>
<name>A0A067KDT6_JATCU</name>
<dbReference type="KEGG" id="jcu:105637324"/>
<evidence type="ECO:0000259" key="11">
    <source>
        <dbReference type="PROSITE" id="PS50042"/>
    </source>
</evidence>
<keyword evidence="4 10" id="KW-0812">Transmembrane</keyword>
<dbReference type="PROSITE" id="PS50042">
    <property type="entry name" value="CNMP_BINDING_3"/>
    <property type="match status" value="1"/>
</dbReference>
<accession>A0A067KDT6</accession>
<dbReference type="PANTHER" id="PTHR45651">
    <property type="entry name" value="CYCLIC NUCLEOTIDE-GATED ION CHANNEL 15-RELATED-RELATED"/>
    <property type="match status" value="1"/>
</dbReference>
<dbReference type="EMBL" id="KK914532">
    <property type="protein sequence ID" value="KDP34391.1"/>
    <property type="molecule type" value="Genomic_DNA"/>
</dbReference>
<dbReference type="GO" id="GO:0005216">
    <property type="term" value="F:monoatomic ion channel activity"/>
    <property type="evidence" value="ECO:0007669"/>
    <property type="project" value="InterPro"/>
</dbReference>
<evidence type="ECO:0000256" key="1">
    <source>
        <dbReference type="ARBA" id="ARBA00004141"/>
    </source>
</evidence>
<dbReference type="Pfam" id="PF00520">
    <property type="entry name" value="Ion_trans"/>
    <property type="match status" value="1"/>
</dbReference>
<gene>
    <name evidence="12" type="ORF">JCGZ_12785</name>
</gene>
<keyword evidence="5 10" id="KW-1133">Transmembrane helix</keyword>
<dbReference type="GO" id="GO:0016020">
    <property type="term" value="C:membrane"/>
    <property type="evidence" value="ECO:0007669"/>
    <property type="project" value="UniProtKB-SubCell"/>
</dbReference>
<evidence type="ECO:0000256" key="2">
    <source>
        <dbReference type="ARBA" id="ARBA00010486"/>
    </source>
</evidence>
<dbReference type="Gene3D" id="1.10.287.70">
    <property type="match status" value="1"/>
</dbReference>
<dbReference type="STRING" id="180498.A0A067KDT6"/>
<dbReference type="AlphaFoldDB" id="A0A067KDT6"/>
<dbReference type="PANTHER" id="PTHR45651:SF11">
    <property type="entry name" value="CYCLIC NUCLEOTIDE-GATED ION CHANNEL 20, CHLOROPLASTIC-RELATED"/>
    <property type="match status" value="1"/>
</dbReference>
<evidence type="ECO:0000256" key="6">
    <source>
        <dbReference type="ARBA" id="ARBA00023065"/>
    </source>
</evidence>
<evidence type="ECO:0000256" key="3">
    <source>
        <dbReference type="ARBA" id="ARBA00022448"/>
    </source>
</evidence>
<keyword evidence="6" id="KW-0406">Ion transport</keyword>
<keyword evidence="13" id="KW-1185">Reference proteome</keyword>
<dbReference type="InterPro" id="IPR005821">
    <property type="entry name" value="Ion_trans_dom"/>
</dbReference>
<dbReference type="InterPro" id="IPR018490">
    <property type="entry name" value="cNMP-bd_dom_sf"/>
</dbReference>
<evidence type="ECO:0000256" key="8">
    <source>
        <dbReference type="ARBA" id="ARBA00023286"/>
    </source>
</evidence>
<evidence type="ECO:0000256" key="10">
    <source>
        <dbReference type="SAM" id="Phobius"/>
    </source>
</evidence>
<keyword evidence="8" id="KW-1071">Ligand-gated ion channel</keyword>
<comment type="subcellular location">
    <subcellularLocation>
        <location evidence="1">Membrane</location>
        <topology evidence="1">Multi-pass membrane protein</topology>
    </subcellularLocation>
</comment>
<evidence type="ECO:0000256" key="5">
    <source>
        <dbReference type="ARBA" id="ARBA00022989"/>
    </source>
</evidence>
<dbReference type="SUPFAM" id="SSF81324">
    <property type="entry name" value="Voltage-gated potassium channels"/>
    <property type="match status" value="1"/>
</dbReference>
<feature type="transmembrane region" description="Helical" evidence="10">
    <location>
        <begin position="258"/>
        <end position="283"/>
    </location>
</feature>
<feature type="transmembrane region" description="Helical" evidence="10">
    <location>
        <begin position="463"/>
        <end position="483"/>
    </location>
</feature>
<evidence type="ECO:0000256" key="9">
    <source>
        <dbReference type="ARBA" id="ARBA00023303"/>
    </source>
</evidence>
<dbReference type="CDD" id="cd00038">
    <property type="entry name" value="CAP_ED"/>
    <property type="match status" value="1"/>
</dbReference>
<dbReference type="SMART" id="SM00100">
    <property type="entry name" value="cNMP"/>
    <property type="match status" value="1"/>
</dbReference>
<dbReference type="Proteomes" id="UP000027138">
    <property type="component" value="Unassembled WGS sequence"/>
</dbReference>
<evidence type="ECO:0000313" key="12">
    <source>
        <dbReference type="EMBL" id="KDP34391.1"/>
    </source>
</evidence>
<keyword evidence="7 10" id="KW-0472">Membrane</keyword>
<dbReference type="Gene3D" id="1.10.287.630">
    <property type="entry name" value="Helix hairpin bin"/>
    <property type="match status" value="1"/>
</dbReference>
<feature type="transmembrane region" description="Helical" evidence="10">
    <location>
        <begin position="215"/>
        <end position="237"/>
    </location>
</feature>
<keyword evidence="9" id="KW-0407">Ion channel</keyword>
<dbReference type="OrthoDB" id="421226at2759"/>
<comment type="similarity">
    <text evidence="2">Belongs to the cyclic nucleotide-gated cation channel (TC 1.A.1.5) family.</text>
</comment>
<dbReference type="SUPFAM" id="SSF51206">
    <property type="entry name" value="cAMP-binding domain-like"/>
    <property type="match status" value="1"/>
</dbReference>
<evidence type="ECO:0000256" key="7">
    <source>
        <dbReference type="ARBA" id="ARBA00023136"/>
    </source>
</evidence>
<sequence>MSNYQSQRSLSQNPSVSISIPMNYTEFSETEVRNGGYTDRLHSESSSLYVSRIPEILSQPNHGVSRRKASRAETFLSFDGTDQNYWINDKYSGENEHLLRSGLLGMCNDPYCTTCPTYYNFKARHQRAFAIFDTKFHNPLFGDARGWARRTISFLRSSIPGVMNPHTKIVQWWNKFFLISCLVAIFIDPLFFFMLSVQQGDKCIGINWSMTAAILVLRSIADFLYLVNILLQFRLAYVAPKPTMIGAVVLIDDPKKIALHYLCGYFFVDFFVVLPLPQIIILLVRPRALGMASSGADYSKNLLCAAIVIQYIPRLIRFFPFLGKSRMGFLFETAWANFSINLLPFLLSGHVVGSGWYLSGLQRVNHCLHNACYNADVKENCMSFLDCGKGSAIRQFDSDQTWYGWKYNENASACFTEGGFRYGIFTKAVNLTTEHSFSTRYLYSLFWGFQQISTLAGNQTPGYNVWEVVFTMGIIGLSLLLFAKFIGNMQNFFQALCQRRLEMSIRQRDLEQWMNHRRLPQELRSEVLEAERYIWAATRGVNEEMILENFSDSLQRKIRRHLFKSVKKVWIFSLVEDDVFDSVCERLRPEIHITGSEIFYHGGRVDKMVFIVRGKLESTGEDGSKAPLYDGDVCGEELLAWCLEFRGGKRTLRSFRTIKCLTHVEAFSLRAADLEEVTQRFARNFRNPRVQGAMRYQSPYWRARAASTIQVAWKYRQKRLKYFNKSLSNRSLNY</sequence>
<reference evidence="12 13" key="1">
    <citation type="journal article" date="2014" name="PLoS ONE">
        <title>Global Analysis of Gene Expression Profiles in Physic Nut (Jatropha curcas L.) Seedlings Exposed to Salt Stress.</title>
        <authorList>
            <person name="Zhang L."/>
            <person name="Zhang C."/>
            <person name="Wu P."/>
            <person name="Chen Y."/>
            <person name="Li M."/>
            <person name="Jiang H."/>
            <person name="Wu G."/>
        </authorList>
    </citation>
    <scope>NUCLEOTIDE SEQUENCE [LARGE SCALE GENOMIC DNA]</scope>
    <source>
        <strain evidence="13">cv. GZQX0401</strain>
        <tissue evidence="12">Young leaves</tissue>
    </source>
</reference>
<dbReference type="InterPro" id="IPR000595">
    <property type="entry name" value="cNMP-bd_dom"/>
</dbReference>
<dbReference type="InterPro" id="IPR014710">
    <property type="entry name" value="RmlC-like_jellyroll"/>
</dbReference>